<dbReference type="AlphaFoldDB" id="A0A6A6B6Z1"/>
<keyword evidence="3" id="KW-0862">Zinc</keyword>
<dbReference type="InterPro" id="IPR019786">
    <property type="entry name" value="Zinc_finger_PHD-type_CS"/>
</dbReference>
<feature type="compositionally biased region" description="Basic and acidic residues" evidence="4">
    <location>
        <begin position="239"/>
        <end position="275"/>
    </location>
</feature>
<dbReference type="EMBL" id="ML995494">
    <property type="protein sequence ID" value="KAF2139004.1"/>
    <property type="molecule type" value="Genomic_DNA"/>
</dbReference>
<keyword evidence="1" id="KW-0479">Metal-binding</keyword>
<feature type="compositionally biased region" description="Basic residues" evidence="4">
    <location>
        <begin position="412"/>
        <end position="423"/>
    </location>
</feature>
<dbReference type="PROSITE" id="PS01359">
    <property type="entry name" value="ZF_PHD_1"/>
    <property type="match status" value="1"/>
</dbReference>
<dbReference type="PANTHER" id="PTHR47793">
    <property type="entry name" value="HISTONE DEACETYLASE COMPLEX SUBUNIT CTI6"/>
    <property type="match status" value="1"/>
</dbReference>
<feature type="compositionally biased region" description="Basic and acidic residues" evidence="4">
    <location>
        <begin position="349"/>
        <end position="367"/>
    </location>
</feature>
<reference evidence="6" key="1">
    <citation type="journal article" date="2020" name="Stud. Mycol.">
        <title>101 Dothideomycetes genomes: a test case for predicting lifestyles and emergence of pathogens.</title>
        <authorList>
            <person name="Haridas S."/>
            <person name="Albert R."/>
            <person name="Binder M."/>
            <person name="Bloem J."/>
            <person name="Labutti K."/>
            <person name="Salamov A."/>
            <person name="Andreopoulos B."/>
            <person name="Baker S."/>
            <person name="Barry K."/>
            <person name="Bills G."/>
            <person name="Bluhm B."/>
            <person name="Cannon C."/>
            <person name="Castanera R."/>
            <person name="Culley D."/>
            <person name="Daum C."/>
            <person name="Ezra D."/>
            <person name="Gonzalez J."/>
            <person name="Henrissat B."/>
            <person name="Kuo A."/>
            <person name="Liang C."/>
            <person name="Lipzen A."/>
            <person name="Lutzoni F."/>
            <person name="Magnuson J."/>
            <person name="Mondo S."/>
            <person name="Nolan M."/>
            <person name="Ohm R."/>
            <person name="Pangilinan J."/>
            <person name="Park H.-J."/>
            <person name="Ramirez L."/>
            <person name="Alfaro M."/>
            <person name="Sun H."/>
            <person name="Tritt A."/>
            <person name="Yoshinaga Y."/>
            <person name="Zwiers L.-H."/>
            <person name="Turgeon B."/>
            <person name="Goodwin S."/>
            <person name="Spatafora J."/>
            <person name="Crous P."/>
            <person name="Grigoriev I."/>
        </authorList>
    </citation>
    <scope>NUCLEOTIDE SEQUENCE</scope>
    <source>
        <strain evidence="6">CBS 121167</strain>
    </source>
</reference>
<evidence type="ECO:0000259" key="5">
    <source>
        <dbReference type="SMART" id="SM00249"/>
    </source>
</evidence>
<dbReference type="InterPro" id="IPR013083">
    <property type="entry name" value="Znf_RING/FYVE/PHD"/>
</dbReference>
<dbReference type="Pfam" id="PF20826">
    <property type="entry name" value="PHD_5"/>
    <property type="match status" value="1"/>
</dbReference>
<proteinExistence type="predicted"/>
<evidence type="ECO:0000313" key="6">
    <source>
        <dbReference type="EMBL" id="KAF2139004.1"/>
    </source>
</evidence>
<dbReference type="GO" id="GO:0033698">
    <property type="term" value="C:Rpd3L complex"/>
    <property type="evidence" value="ECO:0007669"/>
    <property type="project" value="TreeGrafter"/>
</dbReference>
<evidence type="ECO:0000256" key="4">
    <source>
        <dbReference type="SAM" id="MobiDB-lite"/>
    </source>
</evidence>
<dbReference type="RefSeq" id="XP_033394717.1">
    <property type="nucleotide sequence ID" value="XM_033544977.1"/>
</dbReference>
<dbReference type="Gene3D" id="3.30.40.10">
    <property type="entry name" value="Zinc/RING finger domain, C3HC4 (zinc finger)"/>
    <property type="match status" value="1"/>
</dbReference>
<sequence length="611" mass="66180">MSLRRSSRAPPPAHSNSSSLSSRDRNTRSHNKATSPRKSSSPGSLSSDDADDQGRTLRSEEPTRRRTRAQDIEEEEAAKMSNGDAQPAGDDDEESEITRCICGHQDYPGPPSDDEDLAIGDLSADDVGGLFIQCDECKVWQHGGCVGILEESAVPENYFCEKCRKDLHRLLASPKGQKYSHYIPVVGAMPSKSSTRKNSLPKEPESKKDKDKPSRASVEASTKRRSTMNSRAAYDDDEVLRKVLEESKGEGSKADSETGTRKGKRGRDESEDVKPGIKRQRTGSGSSSSSEVLESDEDEQAKTNSTSQKQKPRGAAARSQQERIQREQKEREKERAEAAGKRKGRAERRRAEGTDTPKGRTQAKDVTDEASPEPTPEPAAEPVAEVEQAEAETPAAPSRDTPTAPAPASTKKSSKSSQKRGSRVGRNQYTRDRDNASTDRPPASPHRPVGGRNNTKDDAESPTGNGVEAVANGSSSDAAVPVGKGGRNGKRTSASSKLDKLSWKDMNGTAAHMLEYITRVQMEMASEKSNNANTATTTSAMAMVKTTLHVVNGHSREKDASAPVNGTSALKDAVVDGKEENYEGLNSLEMMDVLTRNLVLWQQSFGENGDK</sequence>
<feature type="compositionally biased region" description="Basic and acidic residues" evidence="4">
    <location>
        <begin position="320"/>
        <end position="340"/>
    </location>
</feature>
<feature type="compositionally biased region" description="Low complexity" evidence="4">
    <location>
        <begin position="283"/>
        <end position="292"/>
    </location>
</feature>
<dbReference type="InterPro" id="IPR011011">
    <property type="entry name" value="Znf_FYVE_PHD"/>
</dbReference>
<dbReference type="GO" id="GO:0061186">
    <property type="term" value="P:negative regulation of silent mating-type cassette heterochromatin formation"/>
    <property type="evidence" value="ECO:0007669"/>
    <property type="project" value="TreeGrafter"/>
</dbReference>
<dbReference type="OrthoDB" id="418595at2759"/>
<feature type="compositionally biased region" description="Low complexity" evidence="4">
    <location>
        <begin position="380"/>
        <end position="411"/>
    </location>
</feature>
<evidence type="ECO:0000256" key="2">
    <source>
        <dbReference type="ARBA" id="ARBA00022771"/>
    </source>
</evidence>
<dbReference type="SMART" id="SM00249">
    <property type="entry name" value="PHD"/>
    <property type="match status" value="1"/>
</dbReference>
<dbReference type="InterPro" id="IPR053051">
    <property type="entry name" value="HDAC_complex_subunit"/>
</dbReference>
<keyword evidence="2" id="KW-0863">Zinc-finger</keyword>
<accession>A0A6A6B6Z1</accession>
<evidence type="ECO:0000256" key="1">
    <source>
        <dbReference type="ARBA" id="ARBA00022723"/>
    </source>
</evidence>
<dbReference type="SUPFAM" id="SSF57903">
    <property type="entry name" value="FYVE/PHD zinc finger"/>
    <property type="match status" value="1"/>
</dbReference>
<feature type="region of interest" description="Disordered" evidence="4">
    <location>
        <begin position="183"/>
        <end position="497"/>
    </location>
</feature>
<dbReference type="InterPro" id="IPR001965">
    <property type="entry name" value="Znf_PHD"/>
</dbReference>
<gene>
    <name evidence="6" type="ORF">K452DRAFT_328361</name>
</gene>
<feature type="compositionally biased region" description="Basic and acidic residues" evidence="4">
    <location>
        <begin position="52"/>
        <end position="71"/>
    </location>
</feature>
<feature type="region of interest" description="Disordered" evidence="4">
    <location>
        <begin position="1"/>
        <end position="114"/>
    </location>
</feature>
<name>A0A6A6B6Z1_9PEZI</name>
<feature type="domain" description="Zinc finger PHD-type" evidence="5">
    <location>
        <begin position="99"/>
        <end position="164"/>
    </location>
</feature>
<dbReference type="Proteomes" id="UP000799438">
    <property type="component" value="Unassembled WGS sequence"/>
</dbReference>
<dbReference type="GeneID" id="54302473"/>
<feature type="compositionally biased region" description="Basic and acidic residues" evidence="4">
    <location>
        <begin position="200"/>
        <end position="214"/>
    </location>
</feature>
<organism evidence="6 7">
    <name type="scientific">Aplosporella prunicola CBS 121167</name>
    <dbReference type="NCBI Taxonomy" id="1176127"/>
    <lineage>
        <taxon>Eukaryota</taxon>
        <taxon>Fungi</taxon>
        <taxon>Dikarya</taxon>
        <taxon>Ascomycota</taxon>
        <taxon>Pezizomycotina</taxon>
        <taxon>Dothideomycetes</taxon>
        <taxon>Dothideomycetes incertae sedis</taxon>
        <taxon>Botryosphaeriales</taxon>
        <taxon>Aplosporellaceae</taxon>
        <taxon>Aplosporella</taxon>
    </lineage>
</organism>
<dbReference type="GO" id="GO:0061188">
    <property type="term" value="P:negative regulation of rDNA heterochromatin formation"/>
    <property type="evidence" value="ECO:0007669"/>
    <property type="project" value="TreeGrafter"/>
</dbReference>
<protein>
    <recommendedName>
        <fullName evidence="5">Zinc finger PHD-type domain-containing protein</fullName>
    </recommendedName>
</protein>
<evidence type="ECO:0000313" key="7">
    <source>
        <dbReference type="Proteomes" id="UP000799438"/>
    </source>
</evidence>
<evidence type="ECO:0000256" key="3">
    <source>
        <dbReference type="ARBA" id="ARBA00022833"/>
    </source>
</evidence>
<dbReference type="PANTHER" id="PTHR47793:SF1">
    <property type="entry name" value="HISTONE DEACETYLASE COMPLEX SUBUNIT CTI6"/>
    <property type="match status" value="1"/>
</dbReference>
<dbReference type="GO" id="GO:0008270">
    <property type="term" value="F:zinc ion binding"/>
    <property type="evidence" value="ECO:0007669"/>
    <property type="project" value="UniProtKB-KW"/>
</dbReference>
<keyword evidence="7" id="KW-1185">Reference proteome</keyword>
<dbReference type="GO" id="GO:0070210">
    <property type="term" value="C:Rpd3L-Expanded complex"/>
    <property type="evidence" value="ECO:0007669"/>
    <property type="project" value="TreeGrafter"/>
</dbReference>